<gene>
    <name evidence="1" type="ORF">ACFPGP_15030</name>
</gene>
<evidence type="ECO:0000313" key="2">
    <source>
        <dbReference type="Proteomes" id="UP001596087"/>
    </source>
</evidence>
<accession>A0ABW0BL18</accession>
<keyword evidence="2" id="KW-1185">Reference proteome</keyword>
<dbReference type="InterPro" id="IPR011009">
    <property type="entry name" value="Kinase-like_dom_sf"/>
</dbReference>
<sequence length="402" mass="42604">MTSTTQRPSTSGAVALLTTLYPPPLEVRTGSVRTPRAWAAVPSPASPRLLVPLGSRRTMARVVRRQLTGQRPRTRVVRQLLTLAAATGVLRLPAFRVGVVGGDGHPVGVEEVLGDVLGRDDLALTLPVGPPRANRKPVLQVTDAEGQVLAFAKVGDQALTRALVRREAGALAALEEHDLPHVLAPRLLGLREWDGNAVLVQEALDIPTDRLTGEEAHHRLLAVVRDVAGTAAGAPVAWVDHPYRAELETRITDLESTRGGDAVAGLRAHADALPPRLPLGVAAWHGDLNPGNVALVDGPCLVWDWERYETGVVPGLDLLHHELHAAITVHGVTPREAASALLDRAPATLSPLGLHPVAADVVARLHLLTLGSRYLADDQEAAGGDLGRIGEWLLPALAEGGR</sequence>
<proteinExistence type="predicted"/>
<protein>
    <recommendedName>
        <fullName evidence="3">Aminoglycoside phosphotransferase family protein</fullName>
    </recommendedName>
</protein>
<dbReference type="Proteomes" id="UP001596087">
    <property type="component" value="Unassembled WGS sequence"/>
</dbReference>
<dbReference type="EMBL" id="JBHSKD010000018">
    <property type="protein sequence ID" value="MFC5177994.1"/>
    <property type="molecule type" value="Genomic_DNA"/>
</dbReference>
<evidence type="ECO:0008006" key="3">
    <source>
        <dbReference type="Google" id="ProtNLM"/>
    </source>
</evidence>
<organism evidence="1 2">
    <name type="scientific">Nocardioides taihuensis</name>
    <dbReference type="NCBI Taxonomy" id="1835606"/>
    <lineage>
        <taxon>Bacteria</taxon>
        <taxon>Bacillati</taxon>
        <taxon>Actinomycetota</taxon>
        <taxon>Actinomycetes</taxon>
        <taxon>Propionibacteriales</taxon>
        <taxon>Nocardioidaceae</taxon>
        <taxon>Nocardioides</taxon>
    </lineage>
</organism>
<name>A0ABW0BL18_9ACTN</name>
<comment type="caution">
    <text evidence="1">The sequence shown here is derived from an EMBL/GenBank/DDBJ whole genome shotgun (WGS) entry which is preliminary data.</text>
</comment>
<evidence type="ECO:0000313" key="1">
    <source>
        <dbReference type="EMBL" id="MFC5177994.1"/>
    </source>
</evidence>
<dbReference type="RefSeq" id="WP_378591479.1">
    <property type="nucleotide sequence ID" value="NZ_JBHSKD010000018.1"/>
</dbReference>
<reference evidence="2" key="1">
    <citation type="journal article" date="2019" name="Int. J. Syst. Evol. Microbiol.">
        <title>The Global Catalogue of Microorganisms (GCM) 10K type strain sequencing project: providing services to taxonomists for standard genome sequencing and annotation.</title>
        <authorList>
            <consortium name="The Broad Institute Genomics Platform"/>
            <consortium name="The Broad Institute Genome Sequencing Center for Infectious Disease"/>
            <person name="Wu L."/>
            <person name="Ma J."/>
        </authorList>
    </citation>
    <scope>NUCLEOTIDE SEQUENCE [LARGE SCALE GENOMIC DNA]</scope>
    <source>
        <strain evidence="2">DFY41</strain>
    </source>
</reference>
<dbReference type="SUPFAM" id="SSF56112">
    <property type="entry name" value="Protein kinase-like (PK-like)"/>
    <property type="match status" value="1"/>
</dbReference>